<dbReference type="Proteomes" id="UP001433508">
    <property type="component" value="Unassembled WGS sequence"/>
</dbReference>
<proteinExistence type="predicted"/>
<gene>
    <name evidence="1" type="ORF">V1525DRAFT_394344</name>
</gene>
<evidence type="ECO:0000313" key="2">
    <source>
        <dbReference type="Proteomes" id="UP001433508"/>
    </source>
</evidence>
<sequence>MSRNPRSIPYRDSAELEQLYTWFFDSAQDRKKAISLVKAYTTRGHVPYGIECTAIVVSSILLDSTSTAQENIMAIRLSYSSSIIRFVNGFLDPHQTTQFALPLHTLAQKIGMPTMFVELRHACTHESLPSLEVLRHAAIQALEWLKDRYWKPELERLRDAQNCSPKRVLECIENWINMFGKGNDDEESEGDTDDDLALEVIRSDFEGIRYQAKDSSSLGRAYWRALKLLAQLSEQEYEVFNTVGVDLIFSHGFRKGVTSLKSLKIFSPLLQYIAPPVTEALLKRCLEEIVNKPTWQSGFPVFRPSDDAIIYLGRDKTEDPAVSHGRNWVRHILSHPCPALDHADGTKDKSIRGFSISYENFVKLCLRLSPPTPTVFDLLKLAKKHLAVRPDDPIHELLETYGNQVEILYSDGANRSVQQNKRRRNDTDELSATIENIEKRADKIGQYQKKVKLAAAATHSPAKVVRSWTLLEGPWCSRPIGEL</sequence>
<comment type="caution">
    <text evidence="1">The sequence shown here is derived from an EMBL/GenBank/DDBJ whole genome shotgun (WGS) entry which is preliminary data.</text>
</comment>
<organism evidence="1 2">
    <name type="scientific">Lipomyces kononenkoae</name>
    <name type="common">Yeast</name>
    <dbReference type="NCBI Taxonomy" id="34357"/>
    <lineage>
        <taxon>Eukaryota</taxon>
        <taxon>Fungi</taxon>
        <taxon>Dikarya</taxon>
        <taxon>Ascomycota</taxon>
        <taxon>Saccharomycotina</taxon>
        <taxon>Lipomycetes</taxon>
        <taxon>Lipomycetales</taxon>
        <taxon>Lipomycetaceae</taxon>
        <taxon>Lipomyces</taxon>
    </lineage>
</organism>
<keyword evidence="2" id="KW-1185">Reference proteome</keyword>
<name>A0ACC3TAK0_LIPKO</name>
<evidence type="ECO:0000313" key="1">
    <source>
        <dbReference type="EMBL" id="KAK9240938.1"/>
    </source>
</evidence>
<protein>
    <submittedName>
        <fullName evidence="1">Las1-like-domain-containing protein</fullName>
    </submittedName>
</protein>
<reference evidence="2" key="1">
    <citation type="journal article" date="2024" name="Front. Bioeng. Biotechnol.">
        <title>Genome-scale model development and genomic sequencing of the oleaginous clade Lipomyces.</title>
        <authorList>
            <person name="Czajka J.J."/>
            <person name="Han Y."/>
            <person name="Kim J."/>
            <person name="Mondo S.J."/>
            <person name="Hofstad B.A."/>
            <person name="Robles A."/>
            <person name="Haridas S."/>
            <person name="Riley R."/>
            <person name="LaButti K."/>
            <person name="Pangilinan J."/>
            <person name="Andreopoulos W."/>
            <person name="Lipzen A."/>
            <person name="Yan J."/>
            <person name="Wang M."/>
            <person name="Ng V."/>
            <person name="Grigoriev I.V."/>
            <person name="Spatafora J.W."/>
            <person name="Magnuson J.K."/>
            <person name="Baker S.E."/>
            <person name="Pomraning K.R."/>
        </authorList>
    </citation>
    <scope>NUCLEOTIDE SEQUENCE [LARGE SCALE GENOMIC DNA]</scope>
    <source>
        <strain evidence="2">CBS 7786</strain>
    </source>
</reference>
<accession>A0ACC3TAK0</accession>
<dbReference type="EMBL" id="MU971337">
    <property type="protein sequence ID" value="KAK9240938.1"/>
    <property type="molecule type" value="Genomic_DNA"/>
</dbReference>